<dbReference type="PANTHER" id="PTHR43139">
    <property type="entry name" value="SI:DKEY-122A22.2"/>
    <property type="match status" value="1"/>
</dbReference>
<dbReference type="GO" id="GO:0005783">
    <property type="term" value="C:endoplasmic reticulum"/>
    <property type="evidence" value="ECO:0007669"/>
    <property type="project" value="TreeGrafter"/>
</dbReference>
<dbReference type="Gene3D" id="3.40.50.1820">
    <property type="entry name" value="alpha/beta hydrolase"/>
    <property type="match status" value="1"/>
</dbReference>
<dbReference type="Proteomes" id="UP000001798">
    <property type="component" value="Chromosome 1"/>
</dbReference>
<feature type="domain" description="AB hydrolase-1" evidence="2">
    <location>
        <begin position="127"/>
        <end position="455"/>
    </location>
</feature>
<proteinExistence type="predicted"/>
<dbReference type="KEGG" id="bfu:BCIN_01g08190"/>
<accession>A0A384J6V3</accession>
<dbReference type="Pfam" id="PF12697">
    <property type="entry name" value="Abhydrolase_6"/>
    <property type="match status" value="1"/>
</dbReference>
<gene>
    <name evidence="3" type="ORF">BCIN_01g08190</name>
</gene>
<feature type="region of interest" description="Disordered" evidence="1">
    <location>
        <begin position="271"/>
        <end position="321"/>
    </location>
</feature>
<dbReference type="GeneID" id="5441676"/>
<sequence length="464" mass="50879">MLSTGTLPQSLNSIHNTFVNIVPSHSLGIPISLFAGLATTSLLFLTLRDTCPTTHATKTILSKSTVDAKTKSQIIPSPLNPQVTALTHGEISTLPYPPDIYPGGRDIPSPYGNTRAYEFGPVNGPKILLVHGISTPCIALHSLATALATTHGCRVLLFDLFGRGYSDGVSDLPHDERLYTTQILLVLTSSPLAWVGDGFHILGFSMGGGVAADFAVAFPGMVREVVLLAPGGLIREEHFGWKGKMMRMWWFPDGLWAWILRRRVSGAYDNMPNSPSPLPTSLQTSDPQVEDKQYKNQGQVDSELATAVPASSHSTSSDTRLSFDDTPISSLLPHITVGQVMRWQTTQHRGYANAFASSIMHASISGREETYKSLWGRSEKQEEKEHHKREKILIIVGEDDDVIVAKELREDLNMVVGERFGSRDDEAEAFDRRIAWKVIENAGHEFPLTRGEEVAGLIGKFLGI</sequence>
<dbReference type="SUPFAM" id="SSF53474">
    <property type="entry name" value="alpha/beta-Hydrolases"/>
    <property type="match status" value="1"/>
</dbReference>
<evidence type="ECO:0000256" key="1">
    <source>
        <dbReference type="SAM" id="MobiDB-lite"/>
    </source>
</evidence>
<dbReference type="RefSeq" id="XP_024546512.1">
    <property type="nucleotide sequence ID" value="XM_024690743.1"/>
</dbReference>
<dbReference type="VEuPathDB" id="FungiDB:Bcin01g08190"/>
<dbReference type="OrthoDB" id="408373at2759"/>
<protein>
    <recommendedName>
        <fullName evidence="2">AB hydrolase-1 domain-containing protein</fullName>
    </recommendedName>
</protein>
<reference evidence="3 4" key="2">
    <citation type="journal article" date="2012" name="Eukaryot. Cell">
        <title>Genome update of Botrytis cinerea strains B05.10 and T4.</title>
        <authorList>
            <person name="Staats M."/>
            <person name="van Kan J.A."/>
        </authorList>
    </citation>
    <scope>NUCLEOTIDE SEQUENCE [LARGE SCALE GENOMIC DNA]</scope>
    <source>
        <strain evidence="3 4">B05.10</strain>
    </source>
</reference>
<dbReference type="InterPro" id="IPR000073">
    <property type="entry name" value="AB_hydrolase_1"/>
</dbReference>
<evidence type="ECO:0000313" key="4">
    <source>
        <dbReference type="Proteomes" id="UP000001798"/>
    </source>
</evidence>
<dbReference type="EMBL" id="CP009805">
    <property type="protein sequence ID" value="ATZ46172.1"/>
    <property type="molecule type" value="Genomic_DNA"/>
</dbReference>
<dbReference type="InterPro" id="IPR052370">
    <property type="entry name" value="Meta-cleavage_hydrolase"/>
</dbReference>
<dbReference type="PANTHER" id="PTHR43139:SF65">
    <property type="entry name" value="HYDROLASE FAMILY PROTEIN, PUTATIVE (AFU_ORTHOLOGUE AFUA_6G07060)-RELATED"/>
    <property type="match status" value="1"/>
</dbReference>
<evidence type="ECO:0000259" key="2">
    <source>
        <dbReference type="Pfam" id="PF12697"/>
    </source>
</evidence>
<reference evidence="3 4" key="1">
    <citation type="journal article" date="2011" name="PLoS Genet.">
        <title>Genomic analysis of the necrotrophic fungal pathogens Sclerotinia sclerotiorum and Botrytis cinerea.</title>
        <authorList>
            <person name="Amselem J."/>
            <person name="Cuomo C.A."/>
            <person name="van Kan J.A."/>
            <person name="Viaud M."/>
            <person name="Benito E.P."/>
            <person name="Couloux A."/>
            <person name="Coutinho P.M."/>
            <person name="de Vries R.P."/>
            <person name="Dyer P.S."/>
            <person name="Fillinger S."/>
            <person name="Fournier E."/>
            <person name="Gout L."/>
            <person name="Hahn M."/>
            <person name="Kohn L."/>
            <person name="Lapalu N."/>
            <person name="Plummer K.M."/>
            <person name="Pradier J.M."/>
            <person name="Quevillon E."/>
            <person name="Sharon A."/>
            <person name="Simon A."/>
            <person name="ten Have A."/>
            <person name="Tudzynski B."/>
            <person name="Tudzynski P."/>
            <person name="Wincker P."/>
            <person name="Andrew M."/>
            <person name="Anthouard V."/>
            <person name="Beever R.E."/>
            <person name="Beffa R."/>
            <person name="Benoit I."/>
            <person name="Bouzid O."/>
            <person name="Brault B."/>
            <person name="Chen Z."/>
            <person name="Choquer M."/>
            <person name="Collemare J."/>
            <person name="Cotton P."/>
            <person name="Danchin E.G."/>
            <person name="Da Silva C."/>
            <person name="Gautier A."/>
            <person name="Giraud C."/>
            <person name="Giraud T."/>
            <person name="Gonzalez C."/>
            <person name="Grossetete S."/>
            <person name="Guldener U."/>
            <person name="Henrissat B."/>
            <person name="Howlett B.J."/>
            <person name="Kodira C."/>
            <person name="Kretschmer M."/>
            <person name="Lappartient A."/>
            <person name="Leroch M."/>
            <person name="Levis C."/>
            <person name="Mauceli E."/>
            <person name="Neuveglise C."/>
            <person name="Oeser B."/>
            <person name="Pearson M."/>
            <person name="Poulain J."/>
            <person name="Poussereau N."/>
            <person name="Quesneville H."/>
            <person name="Rascle C."/>
            <person name="Schumacher J."/>
            <person name="Segurens B."/>
            <person name="Sexton A."/>
            <person name="Silva E."/>
            <person name="Sirven C."/>
            <person name="Soanes D.M."/>
            <person name="Talbot N.J."/>
            <person name="Templeton M."/>
            <person name="Yandava C."/>
            <person name="Yarden O."/>
            <person name="Zeng Q."/>
            <person name="Rollins J.A."/>
            <person name="Lebrun M.H."/>
            <person name="Dickman M."/>
        </authorList>
    </citation>
    <scope>NUCLEOTIDE SEQUENCE [LARGE SCALE GENOMIC DNA]</scope>
    <source>
        <strain evidence="3 4">B05.10</strain>
    </source>
</reference>
<feature type="compositionally biased region" description="Low complexity" evidence="1">
    <location>
        <begin position="305"/>
        <end position="320"/>
    </location>
</feature>
<dbReference type="PRINTS" id="PR00111">
    <property type="entry name" value="ABHYDROLASE"/>
</dbReference>
<evidence type="ECO:0000313" key="3">
    <source>
        <dbReference type="EMBL" id="ATZ46172.1"/>
    </source>
</evidence>
<name>A0A384J6V3_BOTFB</name>
<keyword evidence="4" id="KW-1185">Reference proteome</keyword>
<dbReference type="InterPro" id="IPR029058">
    <property type="entry name" value="AB_hydrolase_fold"/>
</dbReference>
<reference evidence="3 4" key="3">
    <citation type="journal article" date="2017" name="Mol. Plant Pathol.">
        <title>A gapless genome sequence of the fungus Botrytis cinerea.</title>
        <authorList>
            <person name="Van Kan J.A."/>
            <person name="Stassen J.H."/>
            <person name="Mosbach A."/>
            <person name="Van Der Lee T.A."/>
            <person name="Faino L."/>
            <person name="Farmer A.D."/>
            <person name="Papasotiriou D.G."/>
            <person name="Zhou S."/>
            <person name="Seidl M.F."/>
            <person name="Cottam E."/>
            <person name="Edel D."/>
            <person name="Hahn M."/>
            <person name="Schwartz D.C."/>
            <person name="Dietrich R.A."/>
            <person name="Widdison S."/>
            <person name="Scalliet G."/>
        </authorList>
    </citation>
    <scope>NUCLEOTIDE SEQUENCE [LARGE SCALE GENOMIC DNA]</scope>
    <source>
        <strain evidence="3 4">B05.10</strain>
    </source>
</reference>
<organism evidence="3 4">
    <name type="scientific">Botryotinia fuckeliana (strain B05.10)</name>
    <name type="common">Noble rot fungus</name>
    <name type="synonym">Botrytis cinerea</name>
    <dbReference type="NCBI Taxonomy" id="332648"/>
    <lineage>
        <taxon>Eukaryota</taxon>
        <taxon>Fungi</taxon>
        <taxon>Dikarya</taxon>
        <taxon>Ascomycota</taxon>
        <taxon>Pezizomycotina</taxon>
        <taxon>Leotiomycetes</taxon>
        <taxon>Helotiales</taxon>
        <taxon>Sclerotiniaceae</taxon>
        <taxon>Botrytis</taxon>
    </lineage>
</organism>
<dbReference type="AlphaFoldDB" id="A0A384J6V3"/>